<name>A0ABU3E163_9FLAO</name>
<dbReference type="InterPro" id="IPR052350">
    <property type="entry name" value="Metallo-dep_Lactonases"/>
</dbReference>
<feature type="domain" description="Amidohydrolase-related" evidence="2">
    <location>
        <begin position="4"/>
        <end position="273"/>
    </location>
</feature>
<dbReference type="Gene3D" id="3.20.20.140">
    <property type="entry name" value="Metal-dependent hydrolases"/>
    <property type="match status" value="1"/>
</dbReference>
<keyword evidence="4" id="KW-1185">Reference proteome</keyword>
<organism evidence="3 4">
    <name type="scientific">Autumnicola patrickiae</name>
    <dbReference type="NCBI Taxonomy" id="3075591"/>
    <lineage>
        <taxon>Bacteria</taxon>
        <taxon>Pseudomonadati</taxon>
        <taxon>Bacteroidota</taxon>
        <taxon>Flavobacteriia</taxon>
        <taxon>Flavobacteriales</taxon>
        <taxon>Flavobacteriaceae</taxon>
        <taxon>Autumnicola</taxon>
    </lineage>
</organism>
<comment type="similarity">
    <text evidence="1">Belongs to the metallo-dependent hydrolases superfamily.</text>
</comment>
<evidence type="ECO:0000313" key="3">
    <source>
        <dbReference type="EMBL" id="MDT0689707.1"/>
    </source>
</evidence>
<dbReference type="EMBL" id="JAVRHM010000007">
    <property type="protein sequence ID" value="MDT0689707.1"/>
    <property type="molecule type" value="Genomic_DNA"/>
</dbReference>
<evidence type="ECO:0000313" key="4">
    <source>
        <dbReference type="Proteomes" id="UP001261624"/>
    </source>
</evidence>
<dbReference type="PANTHER" id="PTHR43569:SF2">
    <property type="entry name" value="AMIDOHYDROLASE-RELATED DOMAIN-CONTAINING PROTEIN"/>
    <property type="match status" value="1"/>
</dbReference>
<proteinExistence type="inferred from homology"/>
<dbReference type="Pfam" id="PF04909">
    <property type="entry name" value="Amidohydro_2"/>
    <property type="match status" value="1"/>
</dbReference>
<evidence type="ECO:0000256" key="1">
    <source>
        <dbReference type="ARBA" id="ARBA00038310"/>
    </source>
</evidence>
<dbReference type="PANTHER" id="PTHR43569">
    <property type="entry name" value="AMIDOHYDROLASE"/>
    <property type="match status" value="1"/>
</dbReference>
<gene>
    <name evidence="3" type="ORF">RM549_07910</name>
</gene>
<dbReference type="InterPro" id="IPR032466">
    <property type="entry name" value="Metal_Hydrolase"/>
</dbReference>
<sequence>MVLDAHVHFWNYDPNRDTWITEEMRALKRQLSPEDYKSTTENLNISGCIAVQADESEEETQFLLDLAEKHDVIRAVLGWVDLSAEDVEVKLKKFSKNRLLKGIRCILQDKNDDFMLSKGFLNGISKLQQYKLTYDILVHHLQLEKAIKLVEKFPKQPFILDHLGKPDIKNGNYRHWEQNIAELAQFENVHCKISGMVTEADWNNWKKEDFEFCLDTVFSAFGINKVVFASDWPVCNLAGNFSRVLDLVQTFTANFNKAEKEAFYYKNAQKFYKIDN</sequence>
<dbReference type="RefSeq" id="WP_311683500.1">
    <property type="nucleotide sequence ID" value="NZ_JAVRHM010000007.1"/>
</dbReference>
<reference evidence="3 4" key="1">
    <citation type="submission" date="2023-09" db="EMBL/GenBank/DDBJ databases">
        <authorList>
            <person name="Rey-Velasco X."/>
        </authorList>
    </citation>
    <scope>NUCLEOTIDE SEQUENCE [LARGE SCALE GENOMIC DNA]</scope>
    <source>
        <strain evidence="3 4">F188</strain>
    </source>
</reference>
<accession>A0ABU3E163</accession>
<evidence type="ECO:0000259" key="2">
    <source>
        <dbReference type="Pfam" id="PF04909"/>
    </source>
</evidence>
<comment type="caution">
    <text evidence="3">The sequence shown here is derived from an EMBL/GenBank/DDBJ whole genome shotgun (WGS) entry which is preliminary data.</text>
</comment>
<dbReference type="SUPFAM" id="SSF51556">
    <property type="entry name" value="Metallo-dependent hydrolases"/>
    <property type="match status" value="1"/>
</dbReference>
<dbReference type="Proteomes" id="UP001261624">
    <property type="component" value="Unassembled WGS sequence"/>
</dbReference>
<protein>
    <submittedName>
        <fullName evidence="3">Amidohydrolase family protein</fullName>
    </submittedName>
</protein>
<dbReference type="InterPro" id="IPR006680">
    <property type="entry name" value="Amidohydro-rel"/>
</dbReference>